<dbReference type="AlphaFoldDB" id="A0A7X5X7E9"/>
<proteinExistence type="predicted"/>
<dbReference type="RefSeq" id="WP_167503134.1">
    <property type="nucleotide sequence ID" value="NZ_JAALLH010000001.1"/>
</dbReference>
<name>A0A7X5X7E9_STRMQ</name>
<gene>
    <name evidence="2" type="ORF">SMALB_6092</name>
</gene>
<evidence type="ECO:0000313" key="2">
    <source>
        <dbReference type="EMBL" id="NIY68014.1"/>
    </source>
</evidence>
<sequence>MSYPSRAGANSNLSYNPPYQASTGGGMTYTGGSGGHLMTGARDILDARRLMETGHVPSAEYPDGYLGTIGSNTRRQDRLLNQIGNRATQRSYQSGVHKGERIDPADYYWTDDVNPTAALEAQARGEKWTQRGSFIGSPLVNDGRSETLVVTQARFATAQRVYTQEVTPPFTALNEQRRAQLMRFKPAWR</sequence>
<accession>A0A7X5X7E9</accession>
<dbReference type="Proteomes" id="UP000536624">
    <property type="component" value="Unassembled WGS sequence"/>
</dbReference>
<evidence type="ECO:0000256" key="1">
    <source>
        <dbReference type="SAM" id="MobiDB-lite"/>
    </source>
</evidence>
<organism evidence="2 3">
    <name type="scientific">Streptomyces malaysiensis</name>
    <dbReference type="NCBI Taxonomy" id="92644"/>
    <lineage>
        <taxon>Bacteria</taxon>
        <taxon>Bacillati</taxon>
        <taxon>Actinomycetota</taxon>
        <taxon>Actinomycetes</taxon>
        <taxon>Kitasatosporales</taxon>
        <taxon>Streptomycetaceae</taxon>
        <taxon>Streptomyces</taxon>
        <taxon>Streptomyces violaceusniger group</taxon>
    </lineage>
</organism>
<feature type="compositionally biased region" description="Polar residues" evidence="1">
    <location>
        <begin position="8"/>
        <end position="20"/>
    </location>
</feature>
<feature type="region of interest" description="Disordered" evidence="1">
    <location>
        <begin position="1"/>
        <end position="20"/>
    </location>
</feature>
<evidence type="ECO:0000313" key="3">
    <source>
        <dbReference type="Proteomes" id="UP000536624"/>
    </source>
</evidence>
<protein>
    <submittedName>
        <fullName evidence="2">Uncharacterized protein</fullName>
    </submittedName>
</protein>
<dbReference type="EMBL" id="JAALLH010000001">
    <property type="protein sequence ID" value="NIY68014.1"/>
    <property type="molecule type" value="Genomic_DNA"/>
</dbReference>
<reference evidence="2 3" key="1">
    <citation type="submission" date="2020-02" db="EMBL/GenBank/DDBJ databases">
        <title>Streptomyces malaysiensis DSM14702 (JHCC583434, PFL_A843) Genome sequencing and assembly.</title>
        <authorList>
            <person name="Samborskyy M."/>
        </authorList>
    </citation>
    <scope>NUCLEOTIDE SEQUENCE [LARGE SCALE GENOMIC DNA]</scope>
    <source>
        <strain evidence="2 3">DSM 14702</strain>
    </source>
</reference>
<comment type="caution">
    <text evidence="2">The sequence shown here is derived from an EMBL/GenBank/DDBJ whole genome shotgun (WGS) entry which is preliminary data.</text>
</comment>